<reference evidence="2" key="1">
    <citation type="journal article" date="2015" name="Genome Biol. Evol.">
        <title>Organellar Genomes of White Spruce (Picea glauca): Assembly and Annotation.</title>
        <authorList>
            <person name="Jackman S.D."/>
            <person name="Warren R.L."/>
            <person name="Gibb E.A."/>
            <person name="Vandervalk B.P."/>
            <person name="Mohamadi H."/>
            <person name="Chu J."/>
            <person name="Raymond A."/>
            <person name="Pleasance S."/>
            <person name="Coope R."/>
            <person name="Wildung M.R."/>
            <person name="Ritland C.E."/>
            <person name="Bousquet J."/>
            <person name="Jones S.J."/>
            <person name="Bohlmann J."/>
            <person name="Birol I."/>
        </authorList>
    </citation>
    <scope>NUCLEOTIDE SEQUENCE [LARGE SCALE GENOMIC DNA]</scope>
    <source>
        <tissue evidence="2">Flushing bud</tissue>
    </source>
</reference>
<comment type="caution">
    <text evidence="2">The sequence shown here is derived from an EMBL/GenBank/DDBJ whole genome shotgun (WGS) entry which is preliminary data.</text>
</comment>
<name>A0A124GNC2_PICGL</name>
<sequence>MLYSNTILLFYSLIRSDFMQHFVLFDPLFLSSFPVLFAWMLGESVCSAVMVVACSSLRIYIYNGHCIGRSLGSHRIEVWPS</sequence>
<geneLocation type="mitochondrion" evidence="2"/>
<accession>A0A124GNC2</accession>
<keyword evidence="1" id="KW-0472">Membrane</keyword>
<proteinExistence type="predicted"/>
<evidence type="ECO:0000256" key="1">
    <source>
        <dbReference type="SAM" id="Phobius"/>
    </source>
</evidence>
<keyword evidence="1" id="KW-0812">Transmembrane</keyword>
<evidence type="ECO:0000313" key="2">
    <source>
        <dbReference type="EMBL" id="KUM48381.1"/>
    </source>
</evidence>
<keyword evidence="1" id="KW-1133">Transmembrane helix</keyword>
<dbReference type="AlphaFoldDB" id="A0A124GNC2"/>
<feature type="transmembrane region" description="Helical" evidence="1">
    <location>
        <begin position="36"/>
        <end position="61"/>
    </location>
</feature>
<organism evidence="2">
    <name type="scientific">Picea glauca</name>
    <name type="common">White spruce</name>
    <name type="synonym">Pinus glauca</name>
    <dbReference type="NCBI Taxonomy" id="3330"/>
    <lineage>
        <taxon>Eukaryota</taxon>
        <taxon>Viridiplantae</taxon>
        <taxon>Streptophyta</taxon>
        <taxon>Embryophyta</taxon>
        <taxon>Tracheophyta</taxon>
        <taxon>Spermatophyta</taxon>
        <taxon>Pinopsida</taxon>
        <taxon>Pinidae</taxon>
        <taxon>Conifers I</taxon>
        <taxon>Pinales</taxon>
        <taxon>Pinaceae</taxon>
        <taxon>Picea</taxon>
    </lineage>
</organism>
<keyword evidence="2" id="KW-0496">Mitochondrion</keyword>
<dbReference type="EMBL" id="LKAM01000006">
    <property type="protein sequence ID" value="KUM48381.1"/>
    <property type="molecule type" value="Genomic_DNA"/>
</dbReference>
<gene>
    <name evidence="2" type="ORF">ABT39_MTgene5381</name>
</gene>
<protein>
    <submittedName>
        <fullName evidence="2">Uncharacterized protein</fullName>
    </submittedName>
</protein>